<keyword evidence="2" id="KW-0131">Cell cycle</keyword>
<keyword evidence="2" id="KW-0132">Cell division</keyword>
<name>A0A7C3IIT7_9SPIR</name>
<dbReference type="Pfam" id="PF04977">
    <property type="entry name" value="DivIC"/>
    <property type="match status" value="1"/>
</dbReference>
<feature type="transmembrane region" description="Helical" evidence="1">
    <location>
        <begin position="6"/>
        <end position="23"/>
    </location>
</feature>
<organism evidence="2">
    <name type="scientific">Gracilinema caldarium</name>
    <dbReference type="NCBI Taxonomy" id="215591"/>
    <lineage>
        <taxon>Bacteria</taxon>
        <taxon>Pseudomonadati</taxon>
        <taxon>Spirochaetota</taxon>
        <taxon>Spirochaetia</taxon>
        <taxon>Spirochaetales</taxon>
        <taxon>Breznakiellaceae</taxon>
        <taxon>Gracilinema</taxon>
    </lineage>
</organism>
<comment type="caution">
    <text evidence="2">The sequence shown here is derived from an EMBL/GenBank/DDBJ whole genome shotgun (WGS) entry which is preliminary data.</text>
</comment>
<accession>A0A7C3IIT7</accession>
<evidence type="ECO:0000256" key="1">
    <source>
        <dbReference type="SAM" id="Phobius"/>
    </source>
</evidence>
<dbReference type="GO" id="GO:0051301">
    <property type="term" value="P:cell division"/>
    <property type="evidence" value="ECO:0007669"/>
    <property type="project" value="UniProtKB-KW"/>
</dbReference>
<gene>
    <name evidence="2" type="ORF">ENS59_04960</name>
</gene>
<sequence>MLKRLLLYVWVITIPLFFALNAWQSVRYYRLSEEVSRLERAQRDQLEQNKRLIAGIAVLSNTERISKIARDELQLQKKSPAEIMQIHIGKRTNQDG</sequence>
<reference evidence="2" key="1">
    <citation type="journal article" date="2020" name="mSystems">
        <title>Genome- and Community-Level Interaction Insights into Carbon Utilization and Element Cycling Functions of Hydrothermarchaeota in Hydrothermal Sediment.</title>
        <authorList>
            <person name="Zhou Z."/>
            <person name="Liu Y."/>
            <person name="Xu W."/>
            <person name="Pan J."/>
            <person name="Luo Z.H."/>
            <person name="Li M."/>
        </authorList>
    </citation>
    <scope>NUCLEOTIDE SEQUENCE [LARGE SCALE GENOMIC DNA]</scope>
    <source>
        <strain evidence="2">SpSt-503</strain>
    </source>
</reference>
<proteinExistence type="predicted"/>
<dbReference type="AlphaFoldDB" id="A0A7C3IIT7"/>
<keyword evidence="1" id="KW-0812">Transmembrane</keyword>
<protein>
    <submittedName>
        <fullName evidence="2">Cell division protein FtsL</fullName>
    </submittedName>
</protein>
<evidence type="ECO:0000313" key="2">
    <source>
        <dbReference type="EMBL" id="HFH28847.1"/>
    </source>
</evidence>
<dbReference type="InterPro" id="IPR007060">
    <property type="entry name" value="FtsL/DivIC"/>
</dbReference>
<dbReference type="RefSeq" id="WP_304241870.1">
    <property type="nucleotide sequence ID" value="NZ_JAJUIP010000040.1"/>
</dbReference>
<dbReference type="EMBL" id="DSVL01000150">
    <property type="protein sequence ID" value="HFH28847.1"/>
    <property type="molecule type" value="Genomic_DNA"/>
</dbReference>
<keyword evidence="1" id="KW-0472">Membrane</keyword>
<keyword evidence="1" id="KW-1133">Transmembrane helix</keyword>